<feature type="region of interest" description="Disordered" evidence="1">
    <location>
        <begin position="99"/>
        <end position="154"/>
    </location>
</feature>
<feature type="compositionally biased region" description="Low complexity" evidence="1">
    <location>
        <begin position="135"/>
        <end position="145"/>
    </location>
</feature>
<evidence type="ECO:0000313" key="4">
    <source>
        <dbReference type="Proteomes" id="UP001152562"/>
    </source>
</evidence>
<sequence>MEKAFDQIWHAGLVCRLLDSDILRRVVTIIRSFLLNRRFHVSVEGAKLSCRPIAAGVPQGSCLSPSLYSIYTDDVPVAAGCPSLGFPRVYRGSHPVWSDRASGARLTPPLPPSRGLPSPIDKHLHQRVLRERGRSAAPTRPSAAPDLTQRPPRR</sequence>
<dbReference type="EMBL" id="CALOZG010000005">
    <property type="protein sequence ID" value="CAH4028965.1"/>
    <property type="molecule type" value="Genomic_DNA"/>
</dbReference>
<reference evidence="3" key="1">
    <citation type="submission" date="2022-05" db="EMBL/GenBank/DDBJ databases">
        <authorList>
            <person name="Okamura Y."/>
        </authorList>
    </citation>
    <scope>NUCLEOTIDE SEQUENCE</scope>
</reference>
<protein>
    <recommendedName>
        <fullName evidence="2">Reverse transcriptase domain-containing protein</fullName>
    </recommendedName>
</protein>
<evidence type="ECO:0000256" key="1">
    <source>
        <dbReference type="SAM" id="MobiDB-lite"/>
    </source>
</evidence>
<proteinExistence type="predicted"/>
<feature type="domain" description="Reverse transcriptase" evidence="2">
    <location>
        <begin position="2"/>
        <end position="75"/>
    </location>
</feature>
<dbReference type="AlphaFoldDB" id="A0A9P0TKF2"/>
<accession>A0A9P0TKF2</accession>
<name>A0A9P0TKF2_PIEBR</name>
<keyword evidence="4" id="KW-1185">Reference proteome</keyword>
<feature type="compositionally biased region" description="Basic and acidic residues" evidence="1">
    <location>
        <begin position="120"/>
        <end position="134"/>
    </location>
</feature>
<dbReference type="Proteomes" id="UP001152562">
    <property type="component" value="Unassembled WGS sequence"/>
</dbReference>
<dbReference type="InterPro" id="IPR000477">
    <property type="entry name" value="RT_dom"/>
</dbReference>
<comment type="caution">
    <text evidence="3">The sequence shown here is derived from an EMBL/GenBank/DDBJ whole genome shotgun (WGS) entry which is preliminary data.</text>
</comment>
<organism evidence="3 4">
    <name type="scientific">Pieris brassicae</name>
    <name type="common">White butterfly</name>
    <name type="synonym">Large white butterfly</name>
    <dbReference type="NCBI Taxonomy" id="7116"/>
    <lineage>
        <taxon>Eukaryota</taxon>
        <taxon>Metazoa</taxon>
        <taxon>Ecdysozoa</taxon>
        <taxon>Arthropoda</taxon>
        <taxon>Hexapoda</taxon>
        <taxon>Insecta</taxon>
        <taxon>Pterygota</taxon>
        <taxon>Neoptera</taxon>
        <taxon>Endopterygota</taxon>
        <taxon>Lepidoptera</taxon>
        <taxon>Glossata</taxon>
        <taxon>Ditrysia</taxon>
        <taxon>Papilionoidea</taxon>
        <taxon>Pieridae</taxon>
        <taxon>Pierinae</taxon>
        <taxon>Pieris</taxon>
    </lineage>
</organism>
<dbReference type="Pfam" id="PF00078">
    <property type="entry name" value="RVT_1"/>
    <property type="match status" value="1"/>
</dbReference>
<evidence type="ECO:0000259" key="2">
    <source>
        <dbReference type="Pfam" id="PF00078"/>
    </source>
</evidence>
<gene>
    <name evidence="3" type="ORF">PIBRA_LOCUS5756</name>
</gene>
<evidence type="ECO:0000313" key="3">
    <source>
        <dbReference type="EMBL" id="CAH4028965.1"/>
    </source>
</evidence>